<dbReference type="Gene3D" id="3.40.190.290">
    <property type="match status" value="1"/>
</dbReference>
<evidence type="ECO:0000256" key="2">
    <source>
        <dbReference type="ARBA" id="ARBA00023015"/>
    </source>
</evidence>
<dbReference type="GO" id="GO:0043565">
    <property type="term" value="F:sequence-specific DNA binding"/>
    <property type="evidence" value="ECO:0007669"/>
    <property type="project" value="TreeGrafter"/>
</dbReference>
<dbReference type="Pfam" id="PF00126">
    <property type="entry name" value="HTH_1"/>
    <property type="match status" value="1"/>
</dbReference>
<dbReference type="EMBL" id="CP002581">
    <property type="protein sequence ID" value="AJK50360.1"/>
    <property type="molecule type" value="Genomic_DNA"/>
</dbReference>
<dbReference type="CDD" id="cd08422">
    <property type="entry name" value="PBP2_CrgA_like"/>
    <property type="match status" value="1"/>
</dbReference>
<keyword evidence="3" id="KW-0238">DNA-binding</keyword>
<dbReference type="InterPro" id="IPR000847">
    <property type="entry name" value="LysR_HTH_N"/>
</dbReference>
<dbReference type="Pfam" id="PF03466">
    <property type="entry name" value="LysR_substrate"/>
    <property type="match status" value="1"/>
</dbReference>
<dbReference type="InterPro" id="IPR036388">
    <property type="entry name" value="WH-like_DNA-bd_sf"/>
</dbReference>
<gene>
    <name evidence="6" type="ORF">BGL_2c23010</name>
</gene>
<organism evidence="6 7">
    <name type="scientific">Burkholderia plantarii</name>
    <dbReference type="NCBI Taxonomy" id="41899"/>
    <lineage>
        <taxon>Bacteria</taxon>
        <taxon>Pseudomonadati</taxon>
        <taxon>Pseudomonadota</taxon>
        <taxon>Betaproteobacteria</taxon>
        <taxon>Burkholderiales</taxon>
        <taxon>Burkholderiaceae</taxon>
        <taxon>Burkholderia</taxon>
    </lineage>
</organism>
<proteinExistence type="inferred from homology"/>
<evidence type="ECO:0000259" key="5">
    <source>
        <dbReference type="PROSITE" id="PS50931"/>
    </source>
</evidence>
<dbReference type="InterPro" id="IPR005119">
    <property type="entry name" value="LysR_subst-bd"/>
</dbReference>
<name>A0A0B6SAT5_BURPL</name>
<accession>A0A0B6SAT5</accession>
<dbReference type="FunFam" id="1.10.10.10:FF:000001">
    <property type="entry name" value="LysR family transcriptional regulator"/>
    <property type="match status" value="1"/>
</dbReference>
<dbReference type="GO" id="GO:0003700">
    <property type="term" value="F:DNA-binding transcription factor activity"/>
    <property type="evidence" value="ECO:0007669"/>
    <property type="project" value="InterPro"/>
</dbReference>
<dbReference type="SUPFAM" id="SSF46785">
    <property type="entry name" value="Winged helix' DNA-binding domain"/>
    <property type="match status" value="1"/>
</dbReference>
<dbReference type="SUPFAM" id="SSF53850">
    <property type="entry name" value="Periplasmic binding protein-like II"/>
    <property type="match status" value="1"/>
</dbReference>
<evidence type="ECO:0000313" key="6">
    <source>
        <dbReference type="EMBL" id="AJK50360.1"/>
    </source>
</evidence>
<dbReference type="GO" id="GO:0006351">
    <property type="term" value="P:DNA-templated transcription"/>
    <property type="evidence" value="ECO:0007669"/>
    <property type="project" value="TreeGrafter"/>
</dbReference>
<evidence type="ECO:0000313" key="7">
    <source>
        <dbReference type="Proteomes" id="UP000031838"/>
    </source>
</evidence>
<dbReference type="HOGENOM" id="CLU_039613_16_2_4"/>
<evidence type="ECO:0000256" key="4">
    <source>
        <dbReference type="ARBA" id="ARBA00023163"/>
    </source>
</evidence>
<dbReference type="InterPro" id="IPR058163">
    <property type="entry name" value="LysR-type_TF_proteobact-type"/>
</dbReference>
<reference evidence="6 7" key="2">
    <citation type="journal article" date="2016" name="Appl. Microbiol. Biotechnol.">
        <title>Mutations improving production and secretion of extracellular lipase by Burkholderia glumae PG1.</title>
        <authorList>
            <person name="Knapp A."/>
            <person name="Voget S."/>
            <person name="Gao R."/>
            <person name="Zaburannyi N."/>
            <person name="Krysciak D."/>
            <person name="Breuer M."/>
            <person name="Hauer B."/>
            <person name="Streit W.R."/>
            <person name="Muller R."/>
            <person name="Daniel R."/>
            <person name="Jaeger K.E."/>
        </authorList>
    </citation>
    <scope>NUCLEOTIDE SEQUENCE [LARGE SCALE GENOMIC DNA]</scope>
    <source>
        <strain evidence="6 7">PG1</strain>
    </source>
</reference>
<sequence length="303" mass="32340">MDNAMADTRNVNLNRLAIFAAVVETGSLTAAAARLGIAKTMVSTHMQRLETEVGANLLVRTTRRLSVTDAGQTLYEAAGEILRTAESALDAVAGEAGPLRGTLRVGAPIDYGALVVAPALVALRDAHPALDVELICDDRRVDLVAERIDVAVRFGRLSDSNHRSVRIGGFERWVVAPPAAIARWGRPAEPAALAGWPHASLSTLQRPEFELQHGDGRRARVRCRRAFASNSMPAVHAALLAGCGFGIATSFSVEHDIAAGRLVRLLPDWSMPEADIHAIYPSTHHPSAKVRAAIDVLKARLGG</sequence>
<comment type="similarity">
    <text evidence="1">Belongs to the LysR transcriptional regulatory family.</text>
</comment>
<dbReference type="Gene3D" id="1.10.10.10">
    <property type="entry name" value="Winged helix-like DNA-binding domain superfamily/Winged helix DNA-binding domain"/>
    <property type="match status" value="1"/>
</dbReference>
<dbReference type="PROSITE" id="PS50931">
    <property type="entry name" value="HTH_LYSR"/>
    <property type="match status" value="1"/>
</dbReference>
<dbReference type="InterPro" id="IPR036390">
    <property type="entry name" value="WH_DNA-bd_sf"/>
</dbReference>
<dbReference type="Proteomes" id="UP000031838">
    <property type="component" value="Chromosome 2"/>
</dbReference>
<dbReference type="KEGG" id="bgp:BGL_2c23010"/>
<keyword evidence="4" id="KW-0804">Transcription</keyword>
<dbReference type="PANTHER" id="PTHR30537">
    <property type="entry name" value="HTH-TYPE TRANSCRIPTIONAL REGULATOR"/>
    <property type="match status" value="1"/>
</dbReference>
<dbReference type="PANTHER" id="PTHR30537:SF66">
    <property type="entry name" value="IRON-REGULATED VIRULENCE REGULATORY PROTEIN IRGB"/>
    <property type="match status" value="1"/>
</dbReference>
<evidence type="ECO:0000256" key="3">
    <source>
        <dbReference type="ARBA" id="ARBA00023125"/>
    </source>
</evidence>
<dbReference type="AlphaFoldDB" id="A0A0B6SAT5"/>
<feature type="domain" description="HTH lysR-type" evidence="5">
    <location>
        <begin position="11"/>
        <end position="68"/>
    </location>
</feature>
<reference evidence="7" key="1">
    <citation type="submission" date="2011-03" db="EMBL/GenBank/DDBJ databases">
        <authorList>
            <person name="Voget S."/>
            <person name="Streit W.R."/>
            <person name="Jaeger K.E."/>
            <person name="Daniel R."/>
        </authorList>
    </citation>
    <scope>NUCLEOTIDE SEQUENCE [LARGE SCALE GENOMIC DNA]</scope>
    <source>
        <strain evidence="7">PG1</strain>
    </source>
</reference>
<protein>
    <submittedName>
        <fullName evidence="6">Transcriptional regulator LysR family</fullName>
    </submittedName>
</protein>
<keyword evidence="2" id="KW-0805">Transcription regulation</keyword>
<evidence type="ECO:0000256" key="1">
    <source>
        <dbReference type="ARBA" id="ARBA00009437"/>
    </source>
</evidence>
<keyword evidence="7" id="KW-1185">Reference proteome</keyword>